<feature type="transmembrane region" description="Helical" evidence="2">
    <location>
        <begin position="168"/>
        <end position="187"/>
    </location>
</feature>
<dbReference type="SUPFAM" id="SSF103473">
    <property type="entry name" value="MFS general substrate transporter"/>
    <property type="match status" value="1"/>
</dbReference>
<keyword evidence="2" id="KW-1133">Transmembrane helix</keyword>
<dbReference type="InterPro" id="IPR036259">
    <property type="entry name" value="MFS_trans_sf"/>
</dbReference>
<organism evidence="4 5">
    <name type="scientific">Biomphalaria glabrata</name>
    <name type="common">Bloodfluke planorb</name>
    <name type="synonym">Freshwater snail</name>
    <dbReference type="NCBI Taxonomy" id="6526"/>
    <lineage>
        <taxon>Eukaryota</taxon>
        <taxon>Metazoa</taxon>
        <taxon>Spiralia</taxon>
        <taxon>Lophotrochozoa</taxon>
        <taxon>Mollusca</taxon>
        <taxon>Gastropoda</taxon>
        <taxon>Heterobranchia</taxon>
        <taxon>Euthyneura</taxon>
        <taxon>Panpulmonata</taxon>
        <taxon>Hygrophila</taxon>
        <taxon>Lymnaeoidea</taxon>
        <taxon>Planorbidae</taxon>
        <taxon>Biomphalaria</taxon>
    </lineage>
</organism>
<dbReference type="PROSITE" id="PS50850">
    <property type="entry name" value="MFS"/>
    <property type="match status" value="1"/>
</dbReference>
<feature type="transmembrane region" description="Helical" evidence="2">
    <location>
        <begin position="472"/>
        <end position="492"/>
    </location>
</feature>
<dbReference type="OrthoDB" id="6435476at2759"/>
<evidence type="ECO:0000256" key="2">
    <source>
        <dbReference type="SAM" id="Phobius"/>
    </source>
</evidence>
<dbReference type="Gene3D" id="1.20.1250.20">
    <property type="entry name" value="MFS general substrate transporter like domains"/>
    <property type="match status" value="2"/>
</dbReference>
<feature type="transmembrane region" description="Helical" evidence="2">
    <location>
        <begin position="412"/>
        <end position="433"/>
    </location>
</feature>
<evidence type="ECO:0000259" key="3">
    <source>
        <dbReference type="PROSITE" id="PS50850"/>
    </source>
</evidence>
<feature type="transmembrane region" description="Helical" evidence="2">
    <location>
        <begin position="374"/>
        <end position="392"/>
    </location>
</feature>
<keyword evidence="2" id="KW-0812">Transmembrane</keyword>
<dbReference type="OMA" id="ASIVEYM"/>
<dbReference type="PANTHER" id="PTHR11360:SF284">
    <property type="entry name" value="EG:103B4.3 PROTEIN-RELATED"/>
    <property type="match status" value="1"/>
</dbReference>
<gene>
    <name evidence="5" type="primary">LOC106056317</name>
</gene>
<feature type="transmembrane region" description="Helical" evidence="2">
    <location>
        <begin position="98"/>
        <end position="118"/>
    </location>
</feature>
<dbReference type="InterPro" id="IPR050327">
    <property type="entry name" value="Proton-linked_MCT"/>
</dbReference>
<keyword evidence="4" id="KW-1185">Reference proteome</keyword>
<feature type="transmembrane region" description="Helical" evidence="2">
    <location>
        <begin position="193"/>
        <end position="214"/>
    </location>
</feature>
<feature type="transmembrane region" description="Helical" evidence="2">
    <location>
        <begin position="258"/>
        <end position="277"/>
    </location>
</feature>
<reference evidence="5" key="1">
    <citation type="submission" date="2025-08" db="UniProtKB">
        <authorList>
            <consortium name="RefSeq"/>
        </authorList>
    </citation>
    <scope>IDENTIFICATION</scope>
</reference>
<evidence type="ECO:0000256" key="1">
    <source>
        <dbReference type="ARBA" id="ARBA00004141"/>
    </source>
</evidence>
<dbReference type="GO" id="GO:0016020">
    <property type="term" value="C:membrane"/>
    <property type="evidence" value="ECO:0007669"/>
    <property type="project" value="UniProtKB-SubCell"/>
</dbReference>
<name>A0A9W2Z8K0_BIOGL</name>
<feature type="transmembrane region" description="Helical" evidence="2">
    <location>
        <begin position="445"/>
        <end position="466"/>
    </location>
</feature>
<feature type="transmembrane region" description="Helical" evidence="2">
    <location>
        <begin position="504"/>
        <end position="524"/>
    </location>
</feature>
<accession>A0A9W2Z8K0</accession>
<keyword evidence="2" id="KW-0472">Membrane</keyword>
<dbReference type="PANTHER" id="PTHR11360">
    <property type="entry name" value="MONOCARBOXYLATE TRANSPORTER"/>
    <property type="match status" value="1"/>
</dbReference>
<proteinExistence type="predicted"/>
<feature type="transmembrane region" description="Helical" evidence="2">
    <location>
        <begin position="226"/>
        <end position="246"/>
    </location>
</feature>
<dbReference type="Pfam" id="PF07690">
    <property type="entry name" value="MFS_1"/>
    <property type="match status" value="1"/>
</dbReference>
<evidence type="ECO:0000313" key="5">
    <source>
        <dbReference type="RefSeq" id="XP_055871318.1"/>
    </source>
</evidence>
<dbReference type="AlphaFoldDB" id="A0A9W2Z8K0"/>
<dbReference type="RefSeq" id="XP_055871318.1">
    <property type="nucleotide sequence ID" value="XM_056015343.1"/>
</dbReference>
<dbReference type="CDD" id="cd17352">
    <property type="entry name" value="MFS_MCT_SLC16"/>
    <property type="match status" value="1"/>
</dbReference>
<dbReference type="InterPro" id="IPR020846">
    <property type="entry name" value="MFS_dom"/>
</dbReference>
<feature type="domain" description="Major facilitator superfamily (MFS) profile" evidence="3">
    <location>
        <begin position="374"/>
        <end position="574"/>
    </location>
</feature>
<evidence type="ECO:0000313" key="4">
    <source>
        <dbReference type="Proteomes" id="UP001165740"/>
    </source>
</evidence>
<dbReference type="GO" id="GO:0022857">
    <property type="term" value="F:transmembrane transporter activity"/>
    <property type="evidence" value="ECO:0007669"/>
    <property type="project" value="InterPro"/>
</dbReference>
<dbReference type="InterPro" id="IPR011701">
    <property type="entry name" value="MFS"/>
</dbReference>
<dbReference type="GeneID" id="106056317"/>
<comment type="subcellular location">
    <subcellularLocation>
        <location evidence="1">Membrane</location>
        <topology evidence="1">Multi-pass membrane protein</topology>
    </subcellularLocation>
</comment>
<feature type="transmembrane region" description="Helical" evidence="2">
    <location>
        <begin position="530"/>
        <end position="551"/>
    </location>
</feature>
<sequence>MLWDSLVYKMSTRKTTGQASIVEYMKVLRRVEIDHETSSDNDSEVELQADPDELDNPVKLVSEILPDKAMKESNLVKEKRDVRIDDTGKNFHPVDKGYAWIVMIAAFGIQFLLIGYIRSLGVLFVELQSRFNSTSAEVYVIVAAMELTGSIASPMVLVFVLKRTSPRICCLLGSVFMVIGVAGNAWFSRLDLLCLTQGACFGISIGLLFGTPFVALTQYFDKRRALATSISTCGASLGGVVFPLLFRRLLDDYAFEGGVILIAGVLLHAFIFSILLVPIENYKKRKNDFMDSLLQMDPIDQSMDDNLNNEDTVVQKIIAPETAITMQTNISPDNDSCALKDNNIKNSTNLSEEGHSISNTCSSCFHSNRLFRSATFWILCGFYMSASIGSAVPQTFLPALAEEKGLTKDDGAFLVSLLNILDIPAHLIPGAIVNFRLLRPTRMCVVPMLVVGLMSNLTPFFVSYSSMLSMSIVYGLFMGTYFVMQPLIAIELLGAENFPRAMGIYYGITGLGPAISYPFCGVLKDLSQSYTWTFHYLGTAAFVATALLVVGPMARKFDERRGIFLPKGNTKDIS</sequence>
<protein>
    <submittedName>
        <fullName evidence="5">Monocarboxylate transporter 5-like</fullName>
    </submittedName>
</protein>
<feature type="transmembrane region" description="Helical" evidence="2">
    <location>
        <begin position="138"/>
        <end position="161"/>
    </location>
</feature>
<dbReference type="Proteomes" id="UP001165740">
    <property type="component" value="Chromosome 17"/>
</dbReference>